<gene>
    <name evidence="2" type="ORF">GCM10007390_06810</name>
</gene>
<dbReference type="Proteomes" id="UP000598271">
    <property type="component" value="Unassembled WGS sequence"/>
</dbReference>
<evidence type="ECO:0000313" key="3">
    <source>
        <dbReference type="Proteomes" id="UP000598271"/>
    </source>
</evidence>
<evidence type="ECO:0000313" key="2">
    <source>
        <dbReference type="EMBL" id="GHB56150.1"/>
    </source>
</evidence>
<evidence type="ECO:0000259" key="1">
    <source>
        <dbReference type="Pfam" id="PF19081"/>
    </source>
</evidence>
<reference evidence="2 3" key="1">
    <citation type="journal article" date="2014" name="Int. J. Syst. Evol. Microbiol.">
        <title>Complete genome sequence of Corynebacterium casei LMG S-19264T (=DSM 44701T), isolated from a smear-ripened cheese.</title>
        <authorList>
            <consortium name="US DOE Joint Genome Institute (JGI-PGF)"/>
            <person name="Walter F."/>
            <person name="Albersmeier A."/>
            <person name="Kalinowski J."/>
            <person name="Ruckert C."/>
        </authorList>
    </citation>
    <scope>NUCLEOTIDE SEQUENCE [LARGE SCALE GENOMIC DNA]</scope>
    <source>
        <strain evidence="2 3">KCTC 12866</strain>
    </source>
</reference>
<dbReference type="Pfam" id="PF19081">
    <property type="entry name" value="Ig_7"/>
    <property type="match status" value="1"/>
</dbReference>
<name>A0A8J3D249_9BACT</name>
<accession>A0A8J3D249</accession>
<dbReference type="Pfam" id="PF13585">
    <property type="entry name" value="CHU_C"/>
    <property type="match status" value="1"/>
</dbReference>
<protein>
    <recommendedName>
        <fullName evidence="1">Ig-like domain-containing protein</fullName>
    </recommendedName>
</protein>
<comment type="caution">
    <text evidence="2">The sequence shown here is derived from an EMBL/GenBank/DDBJ whole genome shotgun (WGS) entry which is preliminary data.</text>
</comment>
<dbReference type="InterPro" id="IPR044023">
    <property type="entry name" value="Ig_7"/>
</dbReference>
<dbReference type="EMBL" id="BMXF01000001">
    <property type="protein sequence ID" value="GHB56150.1"/>
    <property type="molecule type" value="Genomic_DNA"/>
</dbReference>
<keyword evidence="3" id="KW-1185">Reference proteome</keyword>
<dbReference type="AlphaFoldDB" id="A0A8J3D249"/>
<sequence>MMSKRVVTSILLLFFWEIGTVFSQNYAGYWLGVTYPSDPNSAIFNYFGNFTQSGSTLGGTAQTANPLVAFGGLAYVKGTVTATTVKFKESESNGSLNTPLTCYWSLDLKYDPTEESLKGTYTNIQNPPFCDEEGGGKVELYRIVLKSGNKYCKGQPINLTVTGKDIRWYDSANKTRMVARGNQFSPPITQTTTYYITQTLYDTESPAIPVKIEIVDVVITDIKSENTSCGQANGQLTVLATGSDDLQYSLDGKNYQFSNVFNKLNGGEFAVSVKDATGCTATRKASLTQSEATKITTVLALPTTCGKEDGGITIATTASSAQFSIDGNRFQPGSAFRNLAAGNYAVTVRDTLGCTDTRTVTVAASSGPNLDAIELTPVSCGVADGRVAIRASGNNLQYAINAGGYGAGNTFENLLVGDYEVAIRDAKNCVVLRKVTVRSDCANTIFVPTSFSPNGDGQNDELTVHFPFPSLQFSSLRVYNRWGIAVHGNRNLTLSSGDIIWDGKTDEQTPVAENYFVVVAEVKFEDGTSHTFRKEVMVLR</sequence>
<organism evidence="2 3">
    <name type="scientific">Persicitalea jodogahamensis</name>
    <dbReference type="NCBI Taxonomy" id="402147"/>
    <lineage>
        <taxon>Bacteria</taxon>
        <taxon>Pseudomonadati</taxon>
        <taxon>Bacteroidota</taxon>
        <taxon>Cytophagia</taxon>
        <taxon>Cytophagales</taxon>
        <taxon>Spirosomataceae</taxon>
        <taxon>Persicitalea</taxon>
    </lineage>
</organism>
<dbReference type="RefSeq" id="WP_189562936.1">
    <property type="nucleotide sequence ID" value="NZ_BMXF01000001.1"/>
</dbReference>
<proteinExistence type="predicted"/>
<feature type="domain" description="Ig-like" evidence="1">
    <location>
        <begin position="147"/>
        <end position="199"/>
    </location>
</feature>